<gene>
    <name evidence="2" type="ORF">E6K73_08180</name>
</gene>
<reference evidence="2 3" key="1">
    <citation type="journal article" date="2019" name="Nat. Microbiol.">
        <title>Mediterranean grassland soil C-N compound turnover is dependent on rainfall and depth, and is mediated by genomically divergent microorganisms.</title>
        <authorList>
            <person name="Diamond S."/>
            <person name="Andeer P.F."/>
            <person name="Li Z."/>
            <person name="Crits-Christoph A."/>
            <person name="Burstein D."/>
            <person name="Anantharaman K."/>
            <person name="Lane K.R."/>
            <person name="Thomas B.C."/>
            <person name="Pan C."/>
            <person name="Northen T.R."/>
            <person name="Banfield J.F."/>
        </authorList>
    </citation>
    <scope>NUCLEOTIDE SEQUENCE [LARGE SCALE GENOMIC DNA]</scope>
    <source>
        <strain evidence="2">WS_3</strain>
    </source>
</reference>
<evidence type="ECO:0000256" key="1">
    <source>
        <dbReference type="SAM" id="Phobius"/>
    </source>
</evidence>
<evidence type="ECO:0000313" key="3">
    <source>
        <dbReference type="Proteomes" id="UP000320184"/>
    </source>
</evidence>
<evidence type="ECO:0000313" key="2">
    <source>
        <dbReference type="EMBL" id="TMQ50247.1"/>
    </source>
</evidence>
<accession>A0A538SFV3</accession>
<protein>
    <recommendedName>
        <fullName evidence="4">YbbR-like domain-containing protein</fullName>
    </recommendedName>
</protein>
<dbReference type="Gene3D" id="2.170.120.30">
    <property type="match status" value="1"/>
</dbReference>
<name>A0A538SFV3_UNCEI</name>
<keyword evidence="1" id="KW-0812">Transmembrane</keyword>
<dbReference type="Proteomes" id="UP000320184">
    <property type="component" value="Unassembled WGS sequence"/>
</dbReference>
<dbReference type="InterPro" id="IPR053154">
    <property type="entry name" value="c-di-AMP_regulator"/>
</dbReference>
<keyword evidence="1" id="KW-0472">Membrane</keyword>
<organism evidence="2 3">
    <name type="scientific">Eiseniibacteriota bacterium</name>
    <dbReference type="NCBI Taxonomy" id="2212470"/>
    <lineage>
        <taxon>Bacteria</taxon>
        <taxon>Candidatus Eiseniibacteriota</taxon>
    </lineage>
</organism>
<feature type="transmembrane region" description="Helical" evidence="1">
    <location>
        <begin position="12"/>
        <end position="30"/>
    </location>
</feature>
<dbReference type="Gene3D" id="2.170.120.40">
    <property type="entry name" value="YbbR-like domain"/>
    <property type="match status" value="1"/>
</dbReference>
<dbReference type="InterPro" id="IPR012505">
    <property type="entry name" value="YbbR"/>
</dbReference>
<dbReference type="AlphaFoldDB" id="A0A538SFV3"/>
<dbReference type="PANTHER" id="PTHR37804:SF1">
    <property type="entry name" value="CDAA REGULATORY PROTEIN CDAR"/>
    <property type="match status" value="1"/>
</dbReference>
<proteinExistence type="predicted"/>
<dbReference type="PANTHER" id="PTHR37804">
    <property type="entry name" value="CDAA REGULATORY PROTEIN CDAR"/>
    <property type="match status" value="1"/>
</dbReference>
<sequence>MSLVRGLLFDNLGLKLVALLLAVVVYLHVYTERPFTALISFTLQLDGLADSLSLSGPVPPAVQAELRGTGKQLIRLRLTEPRLKISLDGVAPGRFERTVSVEDLPLLASDRLEVERMVGPRMIDLQIERKVRRRIPAAARVEGSPAAGFVWQDRPIVEPSTVMVQGPERTVARLDSIRLDPVRIEGRRDTVRFQVRPQTLPQWCSADPAAVWVTVPLQRRNL</sequence>
<dbReference type="EMBL" id="VBOT01000103">
    <property type="protein sequence ID" value="TMQ50247.1"/>
    <property type="molecule type" value="Genomic_DNA"/>
</dbReference>
<evidence type="ECO:0008006" key="4">
    <source>
        <dbReference type="Google" id="ProtNLM"/>
    </source>
</evidence>
<comment type="caution">
    <text evidence="2">The sequence shown here is derived from an EMBL/GenBank/DDBJ whole genome shotgun (WGS) entry which is preliminary data.</text>
</comment>
<dbReference type="Pfam" id="PF07949">
    <property type="entry name" value="YbbR"/>
    <property type="match status" value="1"/>
</dbReference>
<keyword evidence="1" id="KW-1133">Transmembrane helix</keyword>